<accession>A0A366E472</accession>
<gene>
    <name evidence="4" type="ORF">DFR74_101209</name>
</gene>
<proteinExistence type="predicted"/>
<dbReference type="InterPro" id="IPR036271">
    <property type="entry name" value="Tet_transcr_reg_TetR-rel_C_sf"/>
</dbReference>
<organism evidence="4 5">
    <name type="scientific">Nocardia puris</name>
    <dbReference type="NCBI Taxonomy" id="208602"/>
    <lineage>
        <taxon>Bacteria</taxon>
        <taxon>Bacillati</taxon>
        <taxon>Actinomycetota</taxon>
        <taxon>Actinomycetes</taxon>
        <taxon>Mycobacteriales</taxon>
        <taxon>Nocardiaceae</taxon>
        <taxon>Nocardia</taxon>
    </lineage>
</organism>
<comment type="caution">
    <text evidence="4">The sequence shown here is derived from an EMBL/GenBank/DDBJ whole genome shotgun (WGS) entry which is preliminary data.</text>
</comment>
<dbReference type="InterPro" id="IPR011075">
    <property type="entry name" value="TetR_C"/>
</dbReference>
<protein>
    <recommendedName>
        <fullName evidence="3">Tetracyclin repressor-like C-terminal domain-containing protein</fullName>
    </recommendedName>
</protein>
<dbReference type="Gene3D" id="1.10.357.10">
    <property type="entry name" value="Tetracycline Repressor, domain 2"/>
    <property type="match status" value="1"/>
</dbReference>
<dbReference type="STRING" id="1210090.GCA_001613185_03310"/>
<sequence>MHARGLGELLASLDALPTPRERLIALVEGWVGEREMAARHGCPFGSLTAELHKRDDPLDGRAAEVMGVLIDWAQRQFAVPGRADARELAVALIAAYQGIAMLTNTFRDPELMVAEGRRLVGWIEAM</sequence>
<evidence type="ECO:0000256" key="2">
    <source>
        <dbReference type="ARBA" id="ARBA00023163"/>
    </source>
</evidence>
<reference evidence="4 5" key="1">
    <citation type="submission" date="2018-06" db="EMBL/GenBank/DDBJ databases">
        <title>Genomic Encyclopedia of Type Strains, Phase IV (KMG-IV): sequencing the most valuable type-strain genomes for metagenomic binning, comparative biology and taxonomic classification.</title>
        <authorList>
            <person name="Goeker M."/>
        </authorList>
    </citation>
    <scope>NUCLEOTIDE SEQUENCE [LARGE SCALE GENOMIC DNA]</scope>
    <source>
        <strain evidence="4 5">DSM 44599</strain>
    </source>
</reference>
<dbReference type="RefSeq" id="WP_084537700.1">
    <property type="nucleotide sequence ID" value="NZ_CP107943.1"/>
</dbReference>
<dbReference type="EMBL" id="QNRE01000001">
    <property type="protein sequence ID" value="RBO96198.1"/>
    <property type="molecule type" value="Genomic_DNA"/>
</dbReference>
<dbReference type="AlphaFoldDB" id="A0A366E472"/>
<name>A0A366E472_9NOCA</name>
<keyword evidence="1" id="KW-0805">Transcription regulation</keyword>
<evidence type="ECO:0000313" key="5">
    <source>
        <dbReference type="Proteomes" id="UP000252586"/>
    </source>
</evidence>
<feature type="domain" description="Tetracyclin repressor-like C-terminal" evidence="3">
    <location>
        <begin position="21"/>
        <end position="112"/>
    </location>
</feature>
<dbReference type="SUPFAM" id="SSF48498">
    <property type="entry name" value="Tetracyclin repressor-like, C-terminal domain"/>
    <property type="match status" value="1"/>
</dbReference>
<dbReference type="Proteomes" id="UP000252586">
    <property type="component" value="Unassembled WGS sequence"/>
</dbReference>
<evidence type="ECO:0000259" key="3">
    <source>
        <dbReference type="Pfam" id="PF16925"/>
    </source>
</evidence>
<dbReference type="Pfam" id="PF16925">
    <property type="entry name" value="TetR_C_13"/>
    <property type="match status" value="1"/>
</dbReference>
<evidence type="ECO:0000313" key="4">
    <source>
        <dbReference type="EMBL" id="RBO96198.1"/>
    </source>
</evidence>
<keyword evidence="2" id="KW-0804">Transcription</keyword>
<keyword evidence="5" id="KW-1185">Reference proteome</keyword>
<evidence type="ECO:0000256" key="1">
    <source>
        <dbReference type="ARBA" id="ARBA00023015"/>
    </source>
</evidence>